<evidence type="ECO:0000256" key="1">
    <source>
        <dbReference type="ARBA" id="ARBA00022801"/>
    </source>
</evidence>
<evidence type="ECO:0000313" key="4">
    <source>
        <dbReference type="Proteomes" id="UP000521872"/>
    </source>
</evidence>
<accession>A0A8H4QGM1</accession>
<dbReference type="Proteomes" id="UP000521872">
    <property type="component" value="Unassembled WGS sequence"/>
</dbReference>
<dbReference type="InterPro" id="IPR033379">
    <property type="entry name" value="Acid_Pase_AS"/>
</dbReference>
<dbReference type="Pfam" id="PF00328">
    <property type="entry name" value="His_Phos_2"/>
    <property type="match status" value="1"/>
</dbReference>
<name>A0A8H4QGM1_9AGAR</name>
<protein>
    <recommendedName>
        <fullName evidence="5">Phytase</fullName>
    </recommendedName>
</protein>
<dbReference type="Gene3D" id="3.40.50.1240">
    <property type="entry name" value="Phosphoglycerate mutase-like"/>
    <property type="match status" value="1"/>
</dbReference>
<dbReference type="PANTHER" id="PTHR20963">
    <property type="entry name" value="MULTIPLE INOSITOL POLYPHOSPHATE PHOSPHATASE-RELATED"/>
    <property type="match status" value="1"/>
</dbReference>
<dbReference type="PROSITE" id="PS00778">
    <property type="entry name" value="HIS_ACID_PHOSPHAT_2"/>
    <property type="match status" value="1"/>
</dbReference>
<sequence length="545" mass="59911">MPSIAGLGVATPEPIPRSVLEVDMGEKQPLLRDAHVFPRPAREVGPYGEIIQWYGSGGYASLRPIVVSSGPQYNRESDPSLGERVLLPFLPLMFLFIGGCLLVFLQASAYGGVVQATFVQPFFPPQIQDSWAAYTPYYPVQAYTPPPKDCKITQVNIIQRHGARFPTSGAGTRIQAAVKKLQSAKTYTDPRLDFLTNYTYTLGHDDLVPFGALQSSQAGEETFQRYSFMVSKENLPFIRASSSNRVVDSATNWTQGFSVASNHVLNPMLSVILSESLNDTLDDAMCPNAGSSDAQTGIWTSIYGTPIANRLNQQAPGANITAADVSNLIPLCAFETIVKETPSPFCKLFTPEEFAQFEYFGDLDKFYGTGYGQPLGPVQGVGYINELLARLTETLVRDNTQTNRTLDSSPLTFPLDRSVYADFSHDNQMIAIFSAMGLFNQSSPLDPSFPNPKRTWITSRLTPFSARMVTERLLCQRDGTGSGGPSRIMRNGNAQTFVRILVNDALQPLKFCGGDKDGLCTLEAFVESQKYAREDGQGDFEKCFD</sequence>
<proteinExistence type="predicted"/>
<keyword evidence="2" id="KW-0472">Membrane</keyword>
<dbReference type="SUPFAM" id="SSF53254">
    <property type="entry name" value="Phosphoglycerate mutase-like"/>
    <property type="match status" value="1"/>
</dbReference>
<evidence type="ECO:0000256" key="2">
    <source>
        <dbReference type="SAM" id="Phobius"/>
    </source>
</evidence>
<feature type="transmembrane region" description="Helical" evidence="2">
    <location>
        <begin position="85"/>
        <end position="105"/>
    </location>
</feature>
<dbReference type="EMBL" id="JAACJL010000058">
    <property type="protein sequence ID" value="KAF4610548.1"/>
    <property type="molecule type" value="Genomic_DNA"/>
</dbReference>
<dbReference type="CDD" id="cd07061">
    <property type="entry name" value="HP_HAP_like"/>
    <property type="match status" value="1"/>
</dbReference>
<reference evidence="3 4" key="1">
    <citation type="submission" date="2019-12" db="EMBL/GenBank/DDBJ databases">
        <authorList>
            <person name="Floudas D."/>
            <person name="Bentzer J."/>
            <person name="Ahren D."/>
            <person name="Johansson T."/>
            <person name="Persson P."/>
            <person name="Tunlid A."/>
        </authorList>
    </citation>
    <scope>NUCLEOTIDE SEQUENCE [LARGE SCALE GENOMIC DNA]</scope>
    <source>
        <strain evidence="3 4">CBS 102.39</strain>
    </source>
</reference>
<dbReference type="InterPro" id="IPR029033">
    <property type="entry name" value="His_PPase_superfam"/>
</dbReference>
<organism evidence="3 4">
    <name type="scientific">Agrocybe pediades</name>
    <dbReference type="NCBI Taxonomy" id="84607"/>
    <lineage>
        <taxon>Eukaryota</taxon>
        <taxon>Fungi</taxon>
        <taxon>Dikarya</taxon>
        <taxon>Basidiomycota</taxon>
        <taxon>Agaricomycotina</taxon>
        <taxon>Agaricomycetes</taxon>
        <taxon>Agaricomycetidae</taxon>
        <taxon>Agaricales</taxon>
        <taxon>Agaricineae</taxon>
        <taxon>Strophariaceae</taxon>
        <taxon>Agrocybe</taxon>
    </lineage>
</organism>
<comment type="caution">
    <text evidence="3">The sequence shown here is derived from an EMBL/GenBank/DDBJ whole genome shotgun (WGS) entry which is preliminary data.</text>
</comment>
<dbReference type="AlphaFoldDB" id="A0A8H4QGM1"/>
<keyword evidence="2" id="KW-1133">Transmembrane helix</keyword>
<keyword evidence="1" id="KW-0378">Hydrolase</keyword>
<evidence type="ECO:0000313" key="3">
    <source>
        <dbReference type="EMBL" id="KAF4610548.1"/>
    </source>
</evidence>
<keyword evidence="4" id="KW-1185">Reference proteome</keyword>
<gene>
    <name evidence="3" type="ORF">D9613_006533</name>
</gene>
<dbReference type="GO" id="GO:0003993">
    <property type="term" value="F:acid phosphatase activity"/>
    <property type="evidence" value="ECO:0007669"/>
    <property type="project" value="TreeGrafter"/>
</dbReference>
<evidence type="ECO:0008006" key="5">
    <source>
        <dbReference type="Google" id="ProtNLM"/>
    </source>
</evidence>
<dbReference type="InterPro" id="IPR000560">
    <property type="entry name" value="His_Pase_clade-2"/>
</dbReference>
<keyword evidence="2" id="KW-0812">Transmembrane</keyword>
<dbReference type="PROSITE" id="PS00616">
    <property type="entry name" value="HIS_ACID_PHOSPHAT_1"/>
    <property type="match status" value="1"/>
</dbReference>
<dbReference type="PANTHER" id="PTHR20963:SF24">
    <property type="entry name" value="3-PHYTASE B"/>
    <property type="match status" value="1"/>
</dbReference>